<keyword evidence="2" id="KW-1185">Reference proteome</keyword>
<dbReference type="Proteomes" id="UP000050326">
    <property type="component" value="Unassembled WGS sequence"/>
</dbReference>
<gene>
    <name evidence="1" type="ORF">OXPF_28320</name>
</gene>
<proteinExistence type="predicted"/>
<evidence type="ECO:0000313" key="1">
    <source>
        <dbReference type="EMBL" id="KPU43391.1"/>
    </source>
</evidence>
<reference evidence="1 2" key="1">
    <citation type="submission" date="2015-09" db="EMBL/GenBank/DDBJ databases">
        <title>Genome sequence of Oxobacter pfennigii DSM 3222.</title>
        <authorList>
            <person name="Poehlein A."/>
            <person name="Bengelsdorf F.R."/>
            <person name="Schiel-Bengelsdorf B."/>
            <person name="Duerre P."/>
            <person name="Daniel R."/>
        </authorList>
    </citation>
    <scope>NUCLEOTIDE SEQUENCE [LARGE SCALE GENOMIC DNA]</scope>
    <source>
        <strain evidence="1 2">DSM 3222</strain>
    </source>
</reference>
<name>A0A0P8W6L0_9CLOT</name>
<comment type="caution">
    <text evidence="1">The sequence shown here is derived from an EMBL/GenBank/DDBJ whole genome shotgun (WGS) entry which is preliminary data.</text>
</comment>
<dbReference type="AlphaFoldDB" id="A0A0P8W6L0"/>
<dbReference type="STRING" id="36849.OXPF_28320"/>
<dbReference type="EMBL" id="LKET01000039">
    <property type="protein sequence ID" value="KPU43391.1"/>
    <property type="molecule type" value="Genomic_DNA"/>
</dbReference>
<accession>A0A0P8W6L0</accession>
<organism evidence="1 2">
    <name type="scientific">Oxobacter pfennigii</name>
    <dbReference type="NCBI Taxonomy" id="36849"/>
    <lineage>
        <taxon>Bacteria</taxon>
        <taxon>Bacillati</taxon>
        <taxon>Bacillota</taxon>
        <taxon>Clostridia</taxon>
        <taxon>Eubacteriales</taxon>
        <taxon>Clostridiaceae</taxon>
        <taxon>Oxobacter</taxon>
    </lineage>
</organism>
<sequence length="36" mass="4259">MFLQNPIAVYFFGNKKFTLAFEIMMKKCAIIIMLSR</sequence>
<evidence type="ECO:0000313" key="2">
    <source>
        <dbReference type="Proteomes" id="UP000050326"/>
    </source>
</evidence>
<protein>
    <submittedName>
        <fullName evidence="1">Uncharacterized protein</fullName>
    </submittedName>
</protein>